<evidence type="ECO:0000313" key="2">
    <source>
        <dbReference type="Proteomes" id="UP000054270"/>
    </source>
</evidence>
<dbReference type="STRING" id="945553.A0A0D2NEL1"/>
<dbReference type="InterPro" id="IPR040521">
    <property type="entry name" value="KDZ"/>
</dbReference>
<dbReference type="OrthoDB" id="3214502at2759"/>
<keyword evidence="2" id="KW-1185">Reference proteome</keyword>
<organism evidence="1 2">
    <name type="scientific">Hypholoma sublateritium (strain FD-334 SS-4)</name>
    <dbReference type="NCBI Taxonomy" id="945553"/>
    <lineage>
        <taxon>Eukaryota</taxon>
        <taxon>Fungi</taxon>
        <taxon>Dikarya</taxon>
        <taxon>Basidiomycota</taxon>
        <taxon>Agaricomycotina</taxon>
        <taxon>Agaricomycetes</taxon>
        <taxon>Agaricomycetidae</taxon>
        <taxon>Agaricales</taxon>
        <taxon>Agaricineae</taxon>
        <taxon>Strophariaceae</taxon>
        <taxon>Hypholoma</taxon>
    </lineage>
</organism>
<dbReference type="Proteomes" id="UP000054270">
    <property type="component" value="Unassembled WGS sequence"/>
</dbReference>
<evidence type="ECO:0000313" key="1">
    <source>
        <dbReference type="EMBL" id="KJA15106.1"/>
    </source>
</evidence>
<accession>A0A0D2NEL1</accession>
<dbReference type="AlphaFoldDB" id="A0A0D2NEL1"/>
<gene>
    <name evidence="1" type="ORF">HYPSUDRAFT_208167</name>
</gene>
<sequence length="231" mass="25927">MDTAAMSMTPTAMRVPLEDNFEVIHARTTHLTSRKEPIESSRSPLKGQMTRTLGNVWAPEDNEELALDKTDERYNEEIMVGLQWRHLKMLKRTGRAHDEAGIAARKDGELVVMCPSCPHPGINLPEGWDEVPKEQVFLYQLLLCMDANFRLKNQLMLKWSQDPGLGIGWAYMVRREPYEAYVLSKADNANISTCIGFQALTQALTRFSKGLQYTGVGGVFCGDTAAISLCM</sequence>
<dbReference type="Pfam" id="PF18758">
    <property type="entry name" value="KDZ"/>
    <property type="match status" value="1"/>
</dbReference>
<evidence type="ECO:0008006" key="3">
    <source>
        <dbReference type="Google" id="ProtNLM"/>
    </source>
</evidence>
<dbReference type="EMBL" id="KN817654">
    <property type="protein sequence ID" value="KJA15106.1"/>
    <property type="molecule type" value="Genomic_DNA"/>
</dbReference>
<reference evidence="2" key="1">
    <citation type="submission" date="2014-04" db="EMBL/GenBank/DDBJ databases">
        <title>Evolutionary Origins and Diversification of the Mycorrhizal Mutualists.</title>
        <authorList>
            <consortium name="DOE Joint Genome Institute"/>
            <consortium name="Mycorrhizal Genomics Consortium"/>
            <person name="Kohler A."/>
            <person name="Kuo A."/>
            <person name="Nagy L.G."/>
            <person name="Floudas D."/>
            <person name="Copeland A."/>
            <person name="Barry K.W."/>
            <person name="Cichocki N."/>
            <person name="Veneault-Fourrey C."/>
            <person name="LaButti K."/>
            <person name="Lindquist E.A."/>
            <person name="Lipzen A."/>
            <person name="Lundell T."/>
            <person name="Morin E."/>
            <person name="Murat C."/>
            <person name="Riley R."/>
            <person name="Ohm R."/>
            <person name="Sun H."/>
            <person name="Tunlid A."/>
            <person name="Henrissat B."/>
            <person name="Grigoriev I.V."/>
            <person name="Hibbett D.S."/>
            <person name="Martin F."/>
        </authorList>
    </citation>
    <scope>NUCLEOTIDE SEQUENCE [LARGE SCALE GENOMIC DNA]</scope>
    <source>
        <strain evidence="2">FD-334 SS-4</strain>
    </source>
</reference>
<name>A0A0D2NEL1_HYPSF</name>
<proteinExistence type="predicted"/>
<protein>
    <recommendedName>
        <fullName evidence="3">CxC2-like cysteine cluster KDZ transposase-associated domain-containing protein</fullName>
    </recommendedName>
</protein>